<gene>
    <name evidence="1" type="ORF">SFC79_11325</name>
</gene>
<sequence>MSPISQTTASSVAAVADASRLVSFALRPKQRPARDETYAELVRRYREDDGFAELVKAICLGLNLVVLDADDRHGLVVASTDDSVFAVRMTDYARRTGGDGKATERVLHALAHLGAATLAYPRPADLSNPAYVGRVTVNGVEAFVREAARRLGDAAAEAGEDVDPSADTPDLEAAWRVYQRRAATPGSGDGRRVASSTIGMVGKALTFLADQGMLTRRSDDDGGTYATTSRYRVQVAEAGSRMFAELLALGITEITDGTGTLTQVGWTERDVNQL</sequence>
<comment type="caution">
    <text evidence="1">The sequence shown here is derived from an EMBL/GenBank/DDBJ whole genome shotgun (WGS) entry which is preliminary data.</text>
</comment>
<dbReference type="RefSeq" id="WP_322424442.1">
    <property type="nucleotide sequence ID" value="NZ_JAXQPW010000004.1"/>
</dbReference>
<accession>A0ABU5KBN9</accession>
<organism evidence="1 2">
    <name type="scientific">Nocardioides renjunii</name>
    <dbReference type="NCBI Taxonomy" id="3095075"/>
    <lineage>
        <taxon>Bacteria</taxon>
        <taxon>Bacillati</taxon>
        <taxon>Actinomycetota</taxon>
        <taxon>Actinomycetes</taxon>
        <taxon>Propionibacteriales</taxon>
        <taxon>Nocardioidaceae</taxon>
        <taxon>Nocardioides</taxon>
    </lineage>
</organism>
<reference evidence="1 2" key="1">
    <citation type="submission" date="2023-11" db="EMBL/GenBank/DDBJ databases">
        <title>Novel species in genus Nocardioides.</title>
        <authorList>
            <person name="Zhou H."/>
        </authorList>
    </citation>
    <scope>NUCLEOTIDE SEQUENCE [LARGE SCALE GENOMIC DNA]</scope>
    <source>
        <strain evidence="1 2">S-58</strain>
    </source>
</reference>
<proteinExistence type="predicted"/>
<evidence type="ECO:0000313" key="2">
    <source>
        <dbReference type="Proteomes" id="UP001291999"/>
    </source>
</evidence>
<name>A0ABU5KBN9_9ACTN</name>
<dbReference type="EMBL" id="JAXQPW010000004">
    <property type="protein sequence ID" value="MDZ5662356.1"/>
    <property type="molecule type" value="Genomic_DNA"/>
</dbReference>
<evidence type="ECO:0000313" key="1">
    <source>
        <dbReference type="EMBL" id="MDZ5662356.1"/>
    </source>
</evidence>
<keyword evidence="2" id="KW-1185">Reference proteome</keyword>
<evidence type="ECO:0008006" key="3">
    <source>
        <dbReference type="Google" id="ProtNLM"/>
    </source>
</evidence>
<dbReference type="Proteomes" id="UP001291999">
    <property type="component" value="Unassembled WGS sequence"/>
</dbReference>
<protein>
    <recommendedName>
        <fullName evidence="3">DNA-binding protein</fullName>
    </recommendedName>
</protein>